<reference evidence="2" key="1">
    <citation type="submission" date="2016-06" db="EMBL/GenBank/DDBJ databases">
        <title>Parallel loss of symbiosis genes in relatives of nitrogen-fixing non-legume Parasponia.</title>
        <authorList>
            <person name="Van Velzen R."/>
            <person name="Holmer R."/>
            <person name="Bu F."/>
            <person name="Rutten L."/>
            <person name="Van Zeijl A."/>
            <person name="Liu W."/>
            <person name="Santuari L."/>
            <person name="Cao Q."/>
            <person name="Sharma T."/>
            <person name="Shen D."/>
            <person name="Roswanjaya Y."/>
            <person name="Wardhani T."/>
            <person name="Kalhor M.S."/>
            <person name="Jansen J."/>
            <person name="Van den Hoogen J."/>
            <person name="Gungor B."/>
            <person name="Hartog M."/>
            <person name="Hontelez J."/>
            <person name="Verver J."/>
            <person name="Yang W.-C."/>
            <person name="Schijlen E."/>
            <person name="Repin R."/>
            <person name="Schilthuizen M."/>
            <person name="Schranz E."/>
            <person name="Heidstra R."/>
            <person name="Miyata K."/>
            <person name="Fedorova E."/>
            <person name="Kohlen W."/>
            <person name="Bisseling T."/>
            <person name="Smit S."/>
            <person name="Geurts R."/>
        </authorList>
    </citation>
    <scope>NUCLEOTIDE SEQUENCE [LARGE SCALE GENOMIC DNA]</scope>
    <source>
        <strain evidence="2">cv. RG33-2</strain>
    </source>
</reference>
<proteinExistence type="predicted"/>
<gene>
    <name evidence="1" type="ORF">TorRG33x02_061160</name>
</gene>
<organism evidence="1 2">
    <name type="scientific">Trema orientale</name>
    <name type="common">Charcoal tree</name>
    <name type="synonym">Celtis orientalis</name>
    <dbReference type="NCBI Taxonomy" id="63057"/>
    <lineage>
        <taxon>Eukaryota</taxon>
        <taxon>Viridiplantae</taxon>
        <taxon>Streptophyta</taxon>
        <taxon>Embryophyta</taxon>
        <taxon>Tracheophyta</taxon>
        <taxon>Spermatophyta</taxon>
        <taxon>Magnoliopsida</taxon>
        <taxon>eudicotyledons</taxon>
        <taxon>Gunneridae</taxon>
        <taxon>Pentapetalae</taxon>
        <taxon>rosids</taxon>
        <taxon>fabids</taxon>
        <taxon>Rosales</taxon>
        <taxon>Cannabaceae</taxon>
        <taxon>Trema</taxon>
    </lineage>
</organism>
<keyword evidence="2" id="KW-1185">Reference proteome</keyword>
<sequence length="146" mass="16646">MAPKKPQNIVAYSGYCEAVPSSKQVSTYSSSSSGNRGRLMKDSTEFQIATKTIVKSDKGKASTTFKERNYSGEFVDKSTGRLGYKQEKTYCRTEIYDNKEDGYTHEYQTQVKLKHVAYPTKGTTGFYSRNNQITYDNSYDSDDDYY</sequence>
<name>A0A2P5FJS6_TREOI</name>
<dbReference type="InParanoid" id="A0A2P5FJS6"/>
<protein>
    <submittedName>
        <fullName evidence="1">Uncharacterized protein</fullName>
    </submittedName>
</protein>
<dbReference type="Proteomes" id="UP000237000">
    <property type="component" value="Unassembled WGS sequence"/>
</dbReference>
<accession>A0A2P5FJS6</accession>
<evidence type="ECO:0000313" key="1">
    <source>
        <dbReference type="EMBL" id="PON98042.1"/>
    </source>
</evidence>
<dbReference type="OrthoDB" id="1144283at2759"/>
<dbReference type="EMBL" id="JXTC01000027">
    <property type="protein sequence ID" value="PON98042.1"/>
    <property type="molecule type" value="Genomic_DNA"/>
</dbReference>
<evidence type="ECO:0000313" key="2">
    <source>
        <dbReference type="Proteomes" id="UP000237000"/>
    </source>
</evidence>
<comment type="caution">
    <text evidence="1">The sequence shown here is derived from an EMBL/GenBank/DDBJ whole genome shotgun (WGS) entry which is preliminary data.</text>
</comment>
<dbReference type="AlphaFoldDB" id="A0A2P5FJS6"/>